<accession>Q0RLX5</accession>
<keyword evidence="4" id="KW-1185">Reference proteome</keyword>
<dbReference type="CDD" id="cd01097">
    <property type="entry name" value="Tetrahydromethanopterin_reductase"/>
    <property type="match status" value="1"/>
</dbReference>
<dbReference type="SUPFAM" id="SSF51679">
    <property type="entry name" value="Bacterial luciferase-like"/>
    <property type="match status" value="1"/>
</dbReference>
<feature type="domain" description="Luciferase-like" evidence="2">
    <location>
        <begin position="11"/>
        <end position="335"/>
    </location>
</feature>
<evidence type="ECO:0000313" key="3">
    <source>
        <dbReference type="EMBL" id="CAJ61478.1"/>
    </source>
</evidence>
<organism evidence="3 4">
    <name type="scientific">Frankia alni (strain DSM 45986 / CECT 9034 / ACN14a)</name>
    <dbReference type="NCBI Taxonomy" id="326424"/>
    <lineage>
        <taxon>Bacteria</taxon>
        <taxon>Bacillati</taxon>
        <taxon>Actinomycetota</taxon>
        <taxon>Actinomycetes</taxon>
        <taxon>Frankiales</taxon>
        <taxon>Frankiaceae</taxon>
        <taxon>Frankia</taxon>
    </lineage>
</organism>
<dbReference type="InterPro" id="IPR019951">
    <property type="entry name" value="F420_OxRdatse_Rv3520c_pred"/>
</dbReference>
<gene>
    <name evidence="3" type="ordered locus">FRAAL2834</name>
</gene>
<dbReference type="Proteomes" id="UP000000657">
    <property type="component" value="Chromosome"/>
</dbReference>
<dbReference type="InterPro" id="IPR011251">
    <property type="entry name" value="Luciferase-like_dom"/>
</dbReference>
<evidence type="ECO:0000313" key="4">
    <source>
        <dbReference type="Proteomes" id="UP000000657"/>
    </source>
</evidence>
<dbReference type="KEGG" id="fal:FRAAL2834"/>
<dbReference type="Gene3D" id="3.20.20.30">
    <property type="entry name" value="Luciferase-like domain"/>
    <property type="match status" value="1"/>
</dbReference>
<name>Q0RLX5_FRAAA</name>
<proteinExistence type="predicted"/>
<sequence>MTTSLRIGVMSGGYNGRRLAEHARFIESLGYDSFWTGEAYGGDAVTALTWVAAHTERLRIGSSILQLDARTPSNTAMTAWALNQLSRGRFSLGLGVSGPQVVEGWHGRPFRFPLARTREYVTVIRRLLEEQGRIEFHGDHLSIPYDGPDATGLGKPLRPGFPRTKLPIYLAAMGPKNIAMATEIADGLLPLMWSPHRLKEIYGDLITAAAARNTAAGADGAAGAGADVAAAPFDIRPAVPVAVGDDIAACRDQVRPNLAFYLGGMGARTENFYANLIRRYGYEQDADTIQDLYLGGRREEAAAAIPDALVDELTLVGPPAAIADQLAVWESSGATGLLIRFADDRALRTVAEVAF</sequence>
<dbReference type="GO" id="GO:0016705">
    <property type="term" value="F:oxidoreductase activity, acting on paired donors, with incorporation or reduction of molecular oxygen"/>
    <property type="evidence" value="ECO:0007669"/>
    <property type="project" value="InterPro"/>
</dbReference>
<dbReference type="OrthoDB" id="5241778at2"/>
<dbReference type="InterPro" id="IPR050564">
    <property type="entry name" value="F420-G6PD/mer"/>
</dbReference>
<dbReference type="HOGENOM" id="CLU_027853_5_0_11"/>
<dbReference type="EMBL" id="CT573213">
    <property type="protein sequence ID" value="CAJ61478.1"/>
    <property type="molecule type" value="Genomic_DNA"/>
</dbReference>
<dbReference type="PANTHER" id="PTHR43244:SF1">
    <property type="entry name" value="5,10-METHYLENETETRAHYDROMETHANOPTERIN REDUCTASE"/>
    <property type="match status" value="1"/>
</dbReference>
<dbReference type="Pfam" id="PF00296">
    <property type="entry name" value="Bac_luciferase"/>
    <property type="match status" value="1"/>
</dbReference>
<dbReference type="NCBIfam" id="TIGR03559">
    <property type="entry name" value="F420_Rv3520c"/>
    <property type="match status" value="1"/>
</dbReference>
<evidence type="ECO:0000256" key="1">
    <source>
        <dbReference type="ARBA" id="ARBA00023002"/>
    </source>
</evidence>
<dbReference type="InterPro" id="IPR036661">
    <property type="entry name" value="Luciferase-like_sf"/>
</dbReference>
<dbReference type="RefSeq" id="WP_011603985.1">
    <property type="nucleotide sequence ID" value="NC_008278.1"/>
</dbReference>
<keyword evidence="1" id="KW-0560">Oxidoreductase</keyword>
<dbReference type="AlphaFoldDB" id="Q0RLX5"/>
<dbReference type="PANTHER" id="PTHR43244">
    <property type="match status" value="1"/>
</dbReference>
<dbReference type="eggNOG" id="COG2141">
    <property type="taxonomic scope" value="Bacteria"/>
</dbReference>
<evidence type="ECO:0000259" key="2">
    <source>
        <dbReference type="Pfam" id="PF00296"/>
    </source>
</evidence>
<protein>
    <submittedName>
        <fullName evidence="3">N5, N10-methylenetetrahydromethanopterin reductase-related protein</fullName>
    </submittedName>
</protein>
<dbReference type="STRING" id="326424.FRAAL2834"/>
<reference evidence="3 4" key="1">
    <citation type="journal article" date="2007" name="Genome Res.">
        <title>Genome characteristics of facultatively symbiotic Frankia sp. strains reflect host range and host plant biogeography.</title>
        <authorList>
            <person name="Normand P."/>
            <person name="Lapierre P."/>
            <person name="Tisa L.S."/>
            <person name="Gogarten J.P."/>
            <person name="Alloisio N."/>
            <person name="Bagnarol E."/>
            <person name="Bassi C.A."/>
            <person name="Berry A.M."/>
            <person name="Bickhart D.M."/>
            <person name="Choisne N."/>
            <person name="Couloux A."/>
            <person name="Cournoyer B."/>
            <person name="Cruveiller S."/>
            <person name="Daubin V."/>
            <person name="Demange N."/>
            <person name="Francino M.P."/>
            <person name="Goltsman E."/>
            <person name="Huang Y."/>
            <person name="Kopp O.R."/>
            <person name="Labarre L."/>
            <person name="Lapidus A."/>
            <person name="Lavire C."/>
            <person name="Marechal J."/>
            <person name="Martinez M."/>
            <person name="Mastronunzio J.E."/>
            <person name="Mullin B.C."/>
            <person name="Niemann J."/>
            <person name="Pujic P."/>
            <person name="Rawnsley T."/>
            <person name="Rouy Z."/>
            <person name="Schenowitz C."/>
            <person name="Sellstedt A."/>
            <person name="Tavares F."/>
            <person name="Tomkins J.P."/>
            <person name="Vallenet D."/>
            <person name="Valverde C."/>
            <person name="Wall L.G."/>
            <person name="Wang Y."/>
            <person name="Medigue C."/>
            <person name="Benson D.R."/>
        </authorList>
    </citation>
    <scope>NUCLEOTIDE SEQUENCE [LARGE SCALE GENOMIC DNA]</scope>
    <source>
        <strain evidence="4">DSM 45986 / CECT 9034 / ACN14a</strain>
    </source>
</reference>